<dbReference type="Proteomes" id="UP001500013">
    <property type="component" value="Unassembled WGS sequence"/>
</dbReference>
<dbReference type="InterPro" id="IPR010982">
    <property type="entry name" value="Lambda_DNA-bd_dom_sf"/>
</dbReference>
<keyword evidence="4" id="KW-1185">Reference proteome</keyword>
<dbReference type="Gene3D" id="1.10.260.40">
    <property type="entry name" value="lambda repressor-like DNA-binding domains"/>
    <property type="match status" value="1"/>
</dbReference>
<feature type="region of interest" description="Disordered" evidence="1">
    <location>
        <begin position="98"/>
        <end position="117"/>
    </location>
</feature>
<dbReference type="EMBL" id="BAAAPU010000009">
    <property type="protein sequence ID" value="GAA1989256.1"/>
    <property type="molecule type" value="Genomic_DNA"/>
</dbReference>
<evidence type="ECO:0000313" key="4">
    <source>
        <dbReference type="Proteomes" id="UP001500013"/>
    </source>
</evidence>
<feature type="compositionally biased region" description="Basic residues" evidence="1">
    <location>
        <begin position="157"/>
        <end position="167"/>
    </location>
</feature>
<sequence>MSTSHDELDWSDPSLTGRFIVRARRLADLSQRDLATRVGTSQSALGRMEQGRSRISMGTFTGILRQAGLRLAVVDSEGCEVRPVPTDTVRDNQGRRFPAHLDVAPPDEVPKDRWTRPRYDRPEARGWYHLRDARDEVAESSPVRERPDDHPTNAELRRRRRLMRGRQPRVDVPPPPDIVCECPDACFEELCVPECPCQCEARVGVDRLRHHLLQRSPQRDHPGEP</sequence>
<reference evidence="3 4" key="1">
    <citation type="journal article" date="2019" name="Int. J. Syst. Evol. Microbiol.">
        <title>The Global Catalogue of Microorganisms (GCM) 10K type strain sequencing project: providing services to taxonomists for standard genome sequencing and annotation.</title>
        <authorList>
            <consortium name="The Broad Institute Genomics Platform"/>
            <consortium name="The Broad Institute Genome Sequencing Center for Infectious Disease"/>
            <person name="Wu L."/>
            <person name="Ma J."/>
        </authorList>
    </citation>
    <scope>NUCLEOTIDE SEQUENCE [LARGE SCALE GENOMIC DNA]</scope>
    <source>
        <strain evidence="3 4">JCM 15628</strain>
    </source>
</reference>
<organism evidence="3 4">
    <name type="scientific">Terrabacter lapilli</name>
    <dbReference type="NCBI Taxonomy" id="436231"/>
    <lineage>
        <taxon>Bacteria</taxon>
        <taxon>Bacillati</taxon>
        <taxon>Actinomycetota</taxon>
        <taxon>Actinomycetes</taxon>
        <taxon>Micrococcales</taxon>
        <taxon>Intrasporangiaceae</taxon>
        <taxon>Terrabacter</taxon>
    </lineage>
</organism>
<feature type="domain" description="HTH cro/C1-type" evidence="2">
    <location>
        <begin position="20"/>
        <end position="59"/>
    </location>
</feature>
<gene>
    <name evidence="3" type="ORF">GCM10009817_33870</name>
</gene>
<proteinExistence type="predicted"/>
<feature type="region of interest" description="Disordered" evidence="1">
    <location>
        <begin position="135"/>
        <end position="170"/>
    </location>
</feature>
<evidence type="ECO:0000259" key="2">
    <source>
        <dbReference type="PROSITE" id="PS50943"/>
    </source>
</evidence>
<dbReference type="SMART" id="SM00530">
    <property type="entry name" value="HTH_XRE"/>
    <property type="match status" value="1"/>
</dbReference>
<accession>A0ABN2SME4</accession>
<dbReference type="Pfam" id="PF01381">
    <property type="entry name" value="HTH_3"/>
    <property type="match status" value="1"/>
</dbReference>
<dbReference type="SUPFAM" id="SSF47413">
    <property type="entry name" value="lambda repressor-like DNA-binding domains"/>
    <property type="match status" value="1"/>
</dbReference>
<protein>
    <recommendedName>
        <fullName evidence="2">HTH cro/C1-type domain-containing protein</fullName>
    </recommendedName>
</protein>
<comment type="caution">
    <text evidence="3">The sequence shown here is derived from an EMBL/GenBank/DDBJ whole genome shotgun (WGS) entry which is preliminary data.</text>
</comment>
<dbReference type="InterPro" id="IPR001387">
    <property type="entry name" value="Cro/C1-type_HTH"/>
</dbReference>
<evidence type="ECO:0000256" key="1">
    <source>
        <dbReference type="SAM" id="MobiDB-lite"/>
    </source>
</evidence>
<name>A0ABN2SME4_9MICO</name>
<feature type="compositionally biased region" description="Basic and acidic residues" evidence="1">
    <location>
        <begin position="135"/>
        <end position="156"/>
    </location>
</feature>
<dbReference type="CDD" id="cd00093">
    <property type="entry name" value="HTH_XRE"/>
    <property type="match status" value="1"/>
</dbReference>
<evidence type="ECO:0000313" key="3">
    <source>
        <dbReference type="EMBL" id="GAA1989256.1"/>
    </source>
</evidence>
<dbReference type="PROSITE" id="PS50943">
    <property type="entry name" value="HTH_CROC1"/>
    <property type="match status" value="1"/>
</dbReference>
<feature type="compositionally biased region" description="Basic and acidic residues" evidence="1">
    <location>
        <begin position="108"/>
        <end position="117"/>
    </location>
</feature>